<dbReference type="Pfam" id="PF00440">
    <property type="entry name" value="TetR_N"/>
    <property type="match status" value="1"/>
</dbReference>
<dbReference type="PROSITE" id="PS50977">
    <property type="entry name" value="HTH_TETR_2"/>
    <property type="match status" value="1"/>
</dbReference>
<dbReference type="Proteomes" id="UP000608420">
    <property type="component" value="Unassembled WGS sequence"/>
</dbReference>
<proteinExistence type="predicted"/>
<keyword evidence="5" id="KW-1185">Reference proteome</keyword>
<dbReference type="InterPro" id="IPR001647">
    <property type="entry name" value="HTH_TetR"/>
</dbReference>
<dbReference type="RefSeq" id="WP_120461717.1">
    <property type="nucleotide sequence ID" value="NZ_BMIW01000022.1"/>
</dbReference>
<dbReference type="EMBL" id="BMIW01000022">
    <property type="protein sequence ID" value="GGG06113.1"/>
    <property type="molecule type" value="Genomic_DNA"/>
</dbReference>
<comment type="caution">
    <text evidence="4">The sequence shown here is derived from an EMBL/GenBank/DDBJ whole genome shotgun (WGS) entry which is preliminary data.</text>
</comment>
<evidence type="ECO:0000259" key="3">
    <source>
        <dbReference type="PROSITE" id="PS50977"/>
    </source>
</evidence>
<feature type="DNA-binding region" description="H-T-H motif" evidence="2">
    <location>
        <begin position="25"/>
        <end position="44"/>
    </location>
</feature>
<evidence type="ECO:0000256" key="1">
    <source>
        <dbReference type="ARBA" id="ARBA00023125"/>
    </source>
</evidence>
<name>A0ABQ1VZM2_9BACL</name>
<sequence>MIDTKERILQVALKLFARDGYEGVSVRNIADVLGITKGALYKHYESKQDIFDSIIKRMKESDTEKAKKFDVPVGTFENAGDACRNIAFENIKAFSIEMFKYWTEDEFASNFRKMLTLEQYRNPEMAILLNQYLTGGVVGYAKDLIRESLLNTRNSEKDAEIVALEYFAPIYMLMGLADNSDDKDTALKMVEKHIDYFMEIMRRE</sequence>
<dbReference type="PANTHER" id="PTHR43479:SF11">
    <property type="entry name" value="ACREF_ENVCD OPERON REPRESSOR-RELATED"/>
    <property type="match status" value="1"/>
</dbReference>
<evidence type="ECO:0000313" key="4">
    <source>
        <dbReference type="EMBL" id="GGG06113.1"/>
    </source>
</evidence>
<evidence type="ECO:0000313" key="5">
    <source>
        <dbReference type="Proteomes" id="UP000608420"/>
    </source>
</evidence>
<protein>
    <recommendedName>
        <fullName evidence="3">HTH tetR-type domain-containing protein</fullName>
    </recommendedName>
</protein>
<dbReference type="PANTHER" id="PTHR43479">
    <property type="entry name" value="ACREF/ENVCD OPERON REPRESSOR-RELATED"/>
    <property type="match status" value="1"/>
</dbReference>
<dbReference type="InterPro" id="IPR009057">
    <property type="entry name" value="Homeodomain-like_sf"/>
</dbReference>
<evidence type="ECO:0000256" key="2">
    <source>
        <dbReference type="PROSITE-ProRule" id="PRU00335"/>
    </source>
</evidence>
<organism evidence="4 5">
    <name type="scientific">Paenibacillus aceti</name>
    <dbReference type="NCBI Taxonomy" id="1820010"/>
    <lineage>
        <taxon>Bacteria</taxon>
        <taxon>Bacillati</taxon>
        <taxon>Bacillota</taxon>
        <taxon>Bacilli</taxon>
        <taxon>Bacillales</taxon>
        <taxon>Paenibacillaceae</taxon>
        <taxon>Paenibacillus</taxon>
    </lineage>
</organism>
<gene>
    <name evidence="4" type="ORF">GCM10010913_29930</name>
</gene>
<dbReference type="SUPFAM" id="SSF46689">
    <property type="entry name" value="Homeodomain-like"/>
    <property type="match status" value="1"/>
</dbReference>
<reference evidence="5" key="1">
    <citation type="journal article" date="2019" name="Int. J. Syst. Evol. Microbiol.">
        <title>The Global Catalogue of Microorganisms (GCM) 10K type strain sequencing project: providing services to taxonomists for standard genome sequencing and annotation.</title>
        <authorList>
            <consortium name="The Broad Institute Genomics Platform"/>
            <consortium name="The Broad Institute Genome Sequencing Center for Infectious Disease"/>
            <person name="Wu L."/>
            <person name="Ma J."/>
        </authorList>
    </citation>
    <scope>NUCLEOTIDE SEQUENCE [LARGE SCALE GENOMIC DNA]</scope>
    <source>
        <strain evidence="5">CGMCC 1.15420</strain>
    </source>
</reference>
<dbReference type="PRINTS" id="PR00455">
    <property type="entry name" value="HTHTETR"/>
</dbReference>
<feature type="domain" description="HTH tetR-type" evidence="3">
    <location>
        <begin position="2"/>
        <end position="62"/>
    </location>
</feature>
<keyword evidence="1 2" id="KW-0238">DNA-binding</keyword>
<dbReference type="InterPro" id="IPR050624">
    <property type="entry name" value="HTH-type_Tx_Regulator"/>
</dbReference>
<dbReference type="Gene3D" id="1.10.357.10">
    <property type="entry name" value="Tetracycline Repressor, domain 2"/>
    <property type="match status" value="1"/>
</dbReference>
<accession>A0ABQ1VZM2</accession>